<comment type="catalytic activity">
    <reaction evidence="3 4">
        <text>holo-[ACP] + malonyl-CoA = malonyl-[ACP] + CoA</text>
        <dbReference type="Rhea" id="RHEA:41792"/>
        <dbReference type="Rhea" id="RHEA-COMP:9623"/>
        <dbReference type="Rhea" id="RHEA-COMP:9685"/>
        <dbReference type="ChEBI" id="CHEBI:57287"/>
        <dbReference type="ChEBI" id="CHEBI:57384"/>
        <dbReference type="ChEBI" id="CHEBI:64479"/>
        <dbReference type="ChEBI" id="CHEBI:78449"/>
        <dbReference type="EC" id="2.3.1.39"/>
    </reaction>
</comment>
<feature type="domain" description="Malonyl-CoA:ACP transacylase (MAT)" evidence="5">
    <location>
        <begin position="10"/>
        <end position="304"/>
    </location>
</feature>
<dbReference type="RefSeq" id="WP_344443899.1">
    <property type="nucleotide sequence ID" value="NZ_BAAALF010000092.1"/>
</dbReference>
<evidence type="ECO:0000256" key="1">
    <source>
        <dbReference type="ARBA" id="ARBA00022679"/>
    </source>
</evidence>
<dbReference type="Gene3D" id="3.40.366.10">
    <property type="entry name" value="Malonyl-Coenzyme A Acyl Carrier Protein, domain 2"/>
    <property type="match status" value="1"/>
</dbReference>
<dbReference type="Proteomes" id="UP001500037">
    <property type="component" value="Unassembled WGS sequence"/>
</dbReference>
<dbReference type="SMART" id="SM00827">
    <property type="entry name" value="PKS_AT"/>
    <property type="match status" value="1"/>
</dbReference>
<comment type="similarity">
    <text evidence="4">Belongs to the fabD family.</text>
</comment>
<evidence type="ECO:0000313" key="7">
    <source>
        <dbReference type="Proteomes" id="UP001500037"/>
    </source>
</evidence>
<dbReference type="SUPFAM" id="SSF55048">
    <property type="entry name" value="Probable ACP-binding domain of malonyl-CoA ACP transacylase"/>
    <property type="match status" value="1"/>
</dbReference>
<proteinExistence type="inferred from homology"/>
<evidence type="ECO:0000256" key="3">
    <source>
        <dbReference type="ARBA" id="ARBA00048462"/>
    </source>
</evidence>
<organism evidence="6 7">
    <name type="scientific">Kitasatospora nipponensis</name>
    <dbReference type="NCBI Taxonomy" id="258049"/>
    <lineage>
        <taxon>Bacteria</taxon>
        <taxon>Bacillati</taxon>
        <taxon>Actinomycetota</taxon>
        <taxon>Actinomycetes</taxon>
        <taxon>Kitasatosporales</taxon>
        <taxon>Streptomycetaceae</taxon>
        <taxon>Kitasatospora</taxon>
    </lineage>
</organism>
<evidence type="ECO:0000259" key="5">
    <source>
        <dbReference type="SMART" id="SM00827"/>
    </source>
</evidence>
<keyword evidence="1 4" id="KW-0808">Transferase</keyword>
<dbReference type="InterPro" id="IPR016035">
    <property type="entry name" value="Acyl_Trfase/lysoPLipase"/>
</dbReference>
<dbReference type="Gene3D" id="3.30.70.250">
    <property type="entry name" value="Malonyl-CoA ACP transacylase, ACP-binding"/>
    <property type="match status" value="1"/>
</dbReference>
<dbReference type="SUPFAM" id="SSF52151">
    <property type="entry name" value="FabD/lysophospholipase-like"/>
    <property type="match status" value="1"/>
</dbReference>
<dbReference type="InterPro" id="IPR001227">
    <property type="entry name" value="Ac_transferase_dom_sf"/>
</dbReference>
<accession>A0ABN1WHQ6</accession>
<evidence type="ECO:0000256" key="2">
    <source>
        <dbReference type="ARBA" id="ARBA00023315"/>
    </source>
</evidence>
<protein>
    <recommendedName>
        <fullName evidence="4">Malonyl CoA-acyl carrier protein transacylase</fullName>
        <ecNumber evidence="4">2.3.1.39</ecNumber>
    </recommendedName>
</protein>
<gene>
    <name evidence="6" type="primary">fabD</name>
    <name evidence="6" type="ORF">GCM10009665_46890</name>
</gene>
<dbReference type="InterPro" id="IPR050858">
    <property type="entry name" value="Mal-CoA-ACP_Trans/PKS_FabD"/>
</dbReference>
<dbReference type="EC" id="2.3.1.39" evidence="4"/>
<keyword evidence="2 4" id="KW-0012">Acyltransferase</keyword>
<evidence type="ECO:0000313" key="6">
    <source>
        <dbReference type="EMBL" id="GAA1250829.1"/>
    </source>
</evidence>
<reference evidence="6 7" key="1">
    <citation type="journal article" date="2019" name="Int. J. Syst. Evol. Microbiol.">
        <title>The Global Catalogue of Microorganisms (GCM) 10K type strain sequencing project: providing services to taxonomists for standard genome sequencing and annotation.</title>
        <authorList>
            <consortium name="The Broad Institute Genomics Platform"/>
            <consortium name="The Broad Institute Genome Sequencing Center for Infectious Disease"/>
            <person name="Wu L."/>
            <person name="Ma J."/>
        </authorList>
    </citation>
    <scope>NUCLEOTIDE SEQUENCE [LARGE SCALE GENOMIC DNA]</scope>
    <source>
        <strain evidence="6 7">JCM 13004</strain>
    </source>
</reference>
<dbReference type="InterPro" id="IPR024925">
    <property type="entry name" value="Malonyl_CoA-ACP_transAc"/>
</dbReference>
<dbReference type="EMBL" id="BAAALF010000092">
    <property type="protein sequence ID" value="GAA1250829.1"/>
    <property type="molecule type" value="Genomic_DNA"/>
</dbReference>
<dbReference type="PANTHER" id="PTHR42681">
    <property type="entry name" value="MALONYL-COA-ACYL CARRIER PROTEIN TRANSACYLASE, MITOCHONDRIAL"/>
    <property type="match status" value="1"/>
</dbReference>
<dbReference type="PIRSF" id="PIRSF000446">
    <property type="entry name" value="Mct"/>
    <property type="match status" value="1"/>
</dbReference>
<keyword evidence="7" id="KW-1185">Reference proteome</keyword>
<evidence type="ECO:0000256" key="4">
    <source>
        <dbReference type="PIRNR" id="PIRNR000446"/>
    </source>
</evidence>
<dbReference type="InterPro" id="IPR014043">
    <property type="entry name" value="Acyl_transferase_dom"/>
</dbReference>
<name>A0ABN1WHQ6_9ACTN</name>
<dbReference type="Pfam" id="PF00698">
    <property type="entry name" value="Acyl_transf_1"/>
    <property type="match status" value="1"/>
</dbReference>
<sequence>MNSGPKLRALFPGQGSQTPGMGKALAAAYPEAAACFDEASDALGLDLRALCWDAAPTVLAETQNAQPALLTAAVATWRVLEQRGVRLTATAGHSVGAAAALVAAGSLPFGRAVRLIRLRGELMAGAPGEGGMCAVVAAGADRASALAAVERHGLDVAADNSPRQFVAAGELTAVRALAAELGARVKLLDVSHAFHSRLMAPAAERWAEAVADTRLADAAVPVGLVTTGSFATGAEDLAKDLTAALCAPVCWQDLMTELAGRGDAPIAALGPAQALVSLARHFPDRPQLTLVNTPTSLEAFVRRLEAEDR</sequence>
<dbReference type="InterPro" id="IPR016036">
    <property type="entry name" value="Malonyl_transacylase_ACP-bd"/>
</dbReference>
<dbReference type="PANTHER" id="PTHR42681:SF1">
    <property type="entry name" value="MALONYL-COA-ACYL CARRIER PROTEIN TRANSACYLASE, MITOCHONDRIAL"/>
    <property type="match status" value="1"/>
</dbReference>
<comment type="caution">
    <text evidence="6">The sequence shown here is derived from an EMBL/GenBank/DDBJ whole genome shotgun (WGS) entry which is preliminary data.</text>
</comment>